<dbReference type="EMBL" id="ML996131">
    <property type="protein sequence ID" value="KAF2735878.1"/>
    <property type="molecule type" value="Genomic_DNA"/>
</dbReference>
<sequence>MWEYGMDSRRNGDFSSLHDISSVVGVRRYPVHLLYPLLYILLFSIGSLVEDSISAEHRSKAVFPFSSGNHDLCEY</sequence>
<dbReference type="Proteomes" id="UP000799444">
    <property type="component" value="Unassembled WGS sequence"/>
</dbReference>
<dbReference type="AlphaFoldDB" id="A0A9P4R316"/>
<gene>
    <name evidence="1" type="ORF">EJ04DRAFT_182976</name>
</gene>
<name>A0A9P4R316_9PLEO</name>
<evidence type="ECO:0000313" key="1">
    <source>
        <dbReference type="EMBL" id="KAF2735878.1"/>
    </source>
</evidence>
<organism evidence="1 2">
    <name type="scientific">Polyplosphaeria fusca</name>
    <dbReference type="NCBI Taxonomy" id="682080"/>
    <lineage>
        <taxon>Eukaryota</taxon>
        <taxon>Fungi</taxon>
        <taxon>Dikarya</taxon>
        <taxon>Ascomycota</taxon>
        <taxon>Pezizomycotina</taxon>
        <taxon>Dothideomycetes</taxon>
        <taxon>Pleosporomycetidae</taxon>
        <taxon>Pleosporales</taxon>
        <taxon>Tetraplosphaeriaceae</taxon>
        <taxon>Polyplosphaeria</taxon>
    </lineage>
</organism>
<keyword evidence="2" id="KW-1185">Reference proteome</keyword>
<protein>
    <submittedName>
        <fullName evidence="1">Uncharacterized protein</fullName>
    </submittedName>
</protein>
<proteinExistence type="predicted"/>
<evidence type="ECO:0000313" key="2">
    <source>
        <dbReference type="Proteomes" id="UP000799444"/>
    </source>
</evidence>
<accession>A0A9P4R316</accession>
<reference evidence="1" key="1">
    <citation type="journal article" date="2020" name="Stud. Mycol.">
        <title>101 Dothideomycetes genomes: a test case for predicting lifestyles and emergence of pathogens.</title>
        <authorList>
            <person name="Haridas S."/>
            <person name="Albert R."/>
            <person name="Binder M."/>
            <person name="Bloem J."/>
            <person name="Labutti K."/>
            <person name="Salamov A."/>
            <person name="Andreopoulos B."/>
            <person name="Baker S."/>
            <person name="Barry K."/>
            <person name="Bills G."/>
            <person name="Bluhm B."/>
            <person name="Cannon C."/>
            <person name="Castanera R."/>
            <person name="Culley D."/>
            <person name="Daum C."/>
            <person name="Ezra D."/>
            <person name="Gonzalez J."/>
            <person name="Henrissat B."/>
            <person name="Kuo A."/>
            <person name="Liang C."/>
            <person name="Lipzen A."/>
            <person name="Lutzoni F."/>
            <person name="Magnuson J."/>
            <person name="Mondo S."/>
            <person name="Nolan M."/>
            <person name="Ohm R."/>
            <person name="Pangilinan J."/>
            <person name="Park H.-J."/>
            <person name="Ramirez L."/>
            <person name="Alfaro M."/>
            <person name="Sun H."/>
            <person name="Tritt A."/>
            <person name="Yoshinaga Y."/>
            <person name="Zwiers L.-H."/>
            <person name="Turgeon B."/>
            <person name="Goodwin S."/>
            <person name="Spatafora J."/>
            <person name="Crous P."/>
            <person name="Grigoriev I."/>
        </authorList>
    </citation>
    <scope>NUCLEOTIDE SEQUENCE</scope>
    <source>
        <strain evidence="1">CBS 125425</strain>
    </source>
</reference>
<comment type="caution">
    <text evidence="1">The sequence shown here is derived from an EMBL/GenBank/DDBJ whole genome shotgun (WGS) entry which is preliminary data.</text>
</comment>